<dbReference type="InterPro" id="IPR002195">
    <property type="entry name" value="Dihydroorotase_CS"/>
</dbReference>
<name>A0ABV6NDX8_9BACI</name>
<dbReference type="GO" id="GO:0004038">
    <property type="term" value="F:allantoinase activity"/>
    <property type="evidence" value="ECO:0007669"/>
    <property type="project" value="UniProtKB-EC"/>
</dbReference>
<evidence type="ECO:0000256" key="6">
    <source>
        <dbReference type="ARBA" id="ARBA00022801"/>
    </source>
</evidence>
<organism evidence="9 10">
    <name type="scientific">Halalkalibacter alkalisediminis</name>
    <dbReference type="NCBI Taxonomy" id="935616"/>
    <lineage>
        <taxon>Bacteria</taxon>
        <taxon>Bacillati</taxon>
        <taxon>Bacillota</taxon>
        <taxon>Bacilli</taxon>
        <taxon>Bacillales</taxon>
        <taxon>Bacillaceae</taxon>
        <taxon>Halalkalibacter</taxon>
    </lineage>
</organism>
<dbReference type="NCBIfam" id="TIGR03178">
    <property type="entry name" value="allantoinase"/>
    <property type="match status" value="1"/>
</dbReference>
<proteinExistence type="inferred from homology"/>
<dbReference type="SUPFAM" id="SSF51556">
    <property type="entry name" value="Metallo-dependent hydrolases"/>
    <property type="match status" value="1"/>
</dbReference>
<comment type="caution">
    <text evidence="9">The sequence shown here is derived from an EMBL/GenBank/DDBJ whole genome shotgun (WGS) entry which is preliminary data.</text>
</comment>
<dbReference type="InterPro" id="IPR017593">
    <property type="entry name" value="Allantoinase"/>
</dbReference>
<dbReference type="RefSeq" id="WP_273844955.1">
    <property type="nucleotide sequence ID" value="NZ_JAQQWT010000011.1"/>
</dbReference>
<dbReference type="PROSITE" id="PS00482">
    <property type="entry name" value="DIHYDROOROTASE_1"/>
    <property type="match status" value="1"/>
</dbReference>
<dbReference type="PANTHER" id="PTHR43668:SF4">
    <property type="entry name" value="ALLANTOINASE"/>
    <property type="match status" value="1"/>
</dbReference>
<dbReference type="Proteomes" id="UP001589833">
    <property type="component" value="Unassembled WGS sequence"/>
</dbReference>
<evidence type="ECO:0000256" key="7">
    <source>
        <dbReference type="ARBA" id="ARBA00022833"/>
    </source>
</evidence>
<keyword evidence="5" id="KW-0479">Metal-binding</keyword>
<gene>
    <name evidence="9" type="primary">allB</name>
    <name evidence="9" type="ORF">ACFFH4_07730</name>
</gene>
<comment type="subunit">
    <text evidence="4">Homotetramer.</text>
</comment>
<evidence type="ECO:0000256" key="1">
    <source>
        <dbReference type="ARBA" id="ARBA00001947"/>
    </source>
</evidence>
<evidence type="ECO:0000256" key="2">
    <source>
        <dbReference type="ARBA" id="ARBA00002368"/>
    </source>
</evidence>
<evidence type="ECO:0000313" key="9">
    <source>
        <dbReference type="EMBL" id="MFC0558941.1"/>
    </source>
</evidence>
<sequence>MKQLLIRDGMIFTSDGFKKGSIVINDGLIEEIVQQVKINEHHFSKVIDATDSWILPGFIDAHVHFNDPGREEWEGFKTGSRAAAAGGITTVIDMPLNSSPSAVTAQLLLNKQIHLQVRSVIDYGLWAGITSDNVEHFDELKKMNDQGIVGFKAFLSNSGIEDFPAIKKNQLQQAMGTVKKLNSILALHAEDQDLTEERTKKLKVNRHDRLAFLESRPQQAEYVAIEHALGLAEKTGAAVHFVHVSCPEAIELINHYKQKGVDVTVEICPHYLLFTDEDFIKVGPILKCAPPLRSVNTVEELWECIAKGWVDTIGSDHSPCPLDMKTVGNDDIWKAWGGIQGVQFAFPFLLSAALERGFSIEEILPLMTSNVAKRFHLQSKQGKIEVGQQADLTLYQPTNKNKVNKSDILTKNDYSPYEQLEANGKIQATLVRGELVYERNSEFDPSLYGLGIKLN</sequence>
<dbReference type="PANTHER" id="PTHR43668">
    <property type="entry name" value="ALLANTOINASE"/>
    <property type="match status" value="1"/>
</dbReference>
<dbReference type="Gene3D" id="3.20.20.140">
    <property type="entry name" value="Metal-dependent hydrolases"/>
    <property type="match status" value="1"/>
</dbReference>
<reference evidence="9 10" key="1">
    <citation type="submission" date="2024-09" db="EMBL/GenBank/DDBJ databases">
        <authorList>
            <person name="Sun Q."/>
            <person name="Mori K."/>
        </authorList>
    </citation>
    <scope>NUCLEOTIDE SEQUENCE [LARGE SCALE GENOMIC DNA]</scope>
    <source>
        <strain evidence="9 10">NCAIM B.02301</strain>
    </source>
</reference>
<keyword evidence="7" id="KW-0862">Zinc</keyword>
<protein>
    <submittedName>
        <fullName evidence="9">Allantoinase AllB</fullName>
        <ecNumber evidence="9">3.5.2.5</ecNumber>
    </submittedName>
</protein>
<dbReference type="InterPro" id="IPR050138">
    <property type="entry name" value="DHOase/Allantoinase_Hydrolase"/>
</dbReference>
<dbReference type="InterPro" id="IPR011059">
    <property type="entry name" value="Metal-dep_hydrolase_composite"/>
</dbReference>
<accession>A0ABV6NDX8</accession>
<evidence type="ECO:0000256" key="5">
    <source>
        <dbReference type="ARBA" id="ARBA00022723"/>
    </source>
</evidence>
<comment type="cofactor">
    <cofactor evidence="1">
        <name>Zn(2+)</name>
        <dbReference type="ChEBI" id="CHEBI:29105"/>
    </cofactor>
</comment>
<keyword evidence="10" id="KW-1185">Reference proteome</keyword>
<evidence type="ECO:0000313" key="10">
    <source>
        <dbReference type="Proteomes" id="UP001589833"/>
    </source>
</evidence>
<dbReference type="InterPro" id="IPR006680">
    <property type="entry name" value="Amidohydro-rel"/>
</dbReference>
<dbReference type="InterPro" id="IPR032466">
    <property type="entry name" value="Metal_Hydrolase"/>
</dbReference>
<dbReference type="EMBL" id="JBHLTR010000007">
    <property type="protein sequence ID" value="MFC0558941.1"/>
    <property type="molecule type" value="Genomic_DNA"/>
</dbReference>
<dbReference type="Pfam" id="PF01979">
    <property type="entry name" value="Amidohydro_1"/>
    <property type="match status" value="1"/>
</dbReference>
<comment type="similarity">
    <text evidence="3">Belongs to the metallo-dependent hydrolases superfamily. DHOase family. Class I DHOase subfamily.</text>
</comment>
<feature type="domain" description="Amidohydrolase-related" evidence="8">
    <location>
        <begin position="53"/>
        <end position="436"/>
    </location>
</feature>
<evidence type="ECO:0000256" key="4">
    <source>
        <dbReference type="ARBA" id="ARBA00011881"/>
    </source>
</evidence>
<keyword evidence="6 9" id="KW-0378">Hydrolase</keyword>
<dbReference type="SUPFAM" id="SSF51338">
    <property type="entry name" value="Composite domain of metallo-dependent hydrolases"/>
    <property type="match status" value="1"/>
</dbReference>
<evidence type="ECO:0000259" key="8">
    <source>
        <dbReference type="Pfam" id="PF01979"/>
    </source>
</evidence>
<dbReference type="NCBIfam" id="TIGR00857">
    <property type="entry name" value="pyrC_multi"/>
    <property type="match status" value="1"/>
</dbReference>
<dbReference type="EC" id="3.5.2.5" evidence="9"/>
<comment type="function">
    <text evidence="2">Catalyzes the reversible cyclization of carbamoyl aspartate to dihydroorotate.</text>
</comment>
<evidence type="ECO:0000256" key="3">
    <source>
        <dbReference type="ARBA" id="ARBA00010286"/>
    </source>
</evidence>